<proteinExistence type="predicted"/>
<accession>A0A3M7R6Q1</accession>
<organism evidence="1 2">
    <name type="scientific">Brachionus plicatilis</name>
    <name type="common">Marine rotifer</name>
    <name type="synonym">Brachionus muelleri</name>
    <dbReference type="NCBI Taxonomy" id="10195"/>
    <lineage>
        <taxon>Eukaryota</taxon>
        <taxon>Metazoa</taxon>
        <taxon>Spiralia</taxon>
        <taxon>Gnathifera</taxon>
        <taxon>Rotifera</taxon>
        <taxon>Eurotatoria</taxon>
        <taxon>Monogononta</taxon>
        <taxon>Pseudotrocha</taxon>
        <taxon>Ploima</taxon>
        <taxon>Brachionidae</taxon>
        <taxon>Brachionus</taxon>
    </lineage>
</organism>
<dbReference type="AlphaFoldDB" id="A0A3M7R6Q1"/>
<reference evidence="1 2" key="1">
    <citation type="journal article" date="2018" name="Sci. Rep.">
        <title>Genomic signatures of local adaptation to the degree of environmental predictability in rotifers.</title>
        <authorList>
            <person name="Franch-Gras L."/>
            <person name="Hahn C."/>
            <person name="Garcia-Roger E.M."/>
            <person name="Carmona M.J."/>
            <person name="Serra M."/>
            <person name="Gomez A."/>
        </authorList>
    </citation>
    <scope>NUCLEOTIDE SEQUENCE [LARGE SCALE GENOMIC DNA]</scope>
    <source>
        <strain evidence="1">HYR1</strain>
    </source>
</reference>
<dbReference type="Proteomes" id="UP000276133">
    <property type="component" value="Unassembled WGS sequence"/>
</dbReference>
<protein>
    <submittedName>
        <fullName evidence="1">Uncharacterized protein</fullName>
    </submittedName>
</protein>
<dbReference type="EMBL" id="REGN01004107">
    <property type="protein sequence ID" value="RNA19071.1"/>
    <property type="molecule type" value="Genomic_DNA"/>
</dbReference>
<evidence type="ECO:0000313" key="1">
    <source>
        <dbReference type="EMBL" id="RNA19071.1"/>
    </source>
</evidence>
<keyword evidence="2" id="KW-1185">Reference proteome</keyword>
<name>A0A3M7R6Q1_BRAPC</name>
<comment type="caution">
    <text evidence="1">The sequence shown here is derived from an EMBL/GenBank/DDBJ whole genome shotgun (WGS) entry which is preliminary data.</text>
</comment>
<gene>
    <name evidence="1" type="ORF">BpHYR1_025786</name>
</gene>
<sequence>MKSQPVASNPAFAIISLNSEGKICLSIVTLLKLNLFFDPSSQRMNNYNGNLVVLLDTKYSKYLLI</sequence>
<evidence type="ECO:0000313" key="2">
    <source>
        <dbReference type="Proteomes" id="UP000276133"/>
    </source>
</evidence>